<dbReference type="GO" id="GO:0016614">
    <property type="term" value="F:oxidoreductase activity, acting on CH-OH group of donors"/>
    <property type="evidence" value="ECO:0007669"/>
    <property type="project" value="InterPro"/>
</dbReference>
<dbReference type="InterPro" id="IPR036188">
    <property type="entry name" value="FAD/NAD-bd_sf"/>
</dbReference>
<dbReference type="SUPFAM" id="SSF51905">
    <property type="entry name" value="FAD/NAD(P)-binding domain"/>
    <property type="match status" value="1"/>
</dbReference>
<feature type="domain" description="Glucose-methanol-choline oxidoreductase N-terminal" evidence="12">
    <location>
        <begin position="103"/>
        <end position="126"/>
    </location>
</feature>
<dbReference type="Gene3D" id="4.10.450.10">
    <property type="entry name" value="Glucose Oxidase, domain 2"/>
    <property type="match status" value="1"/>
</dbReference>
<feature type="domain" description="Glucose-methanol-choline oxidoreductase N-terminal" evidence="13">
    <location>
        <begin position="306"/>
        <end position="320"/>
    </location>
</feature>
<evidence type="ECO:0000256" key="5">
    <source>
        <dbReference type="ARBA" id="ARBA00022827"/>
    </source>
</evidence>
<name>A0A0C3G3N6_PILCF</name>
<dbReference type="STRING" id="765440.A0A0C3G3N6"/>
<evidence type="ECO:0000256" key="1">
    <source>
        <dbReference type="ARBA" id="ARBA00001974"/>
    </source>
</evidence>
<dbReference type="Pfam" id="PF00732">
    <property type="entry name" value="GMC_oxred_N"/>
    <property type="match status" value="1"/>
</dbReference>
<evidence type="ECO:0000256" key="2">
    <source>
        <dbReference type="ARBA" id="ARBA00010790"/>
    </source>
</evidence>
<evidence type="ECO:0000313" key="14">
    <source>
        <dbReference type="EMBL" id="KIM86524.1"/>
    </source>
</evidence>
<evidence type="ECO:0000313" key="15">
    <source>
        <dbReference type="Proteomes" id="UP000054166"/>
    </source>
</evidence>
<dbReference type="InParanoid" id="A0A0C3G3N6"/>
<dbReference type="GO" id="GO:0050660">
    <property type="term" value="F:flavin adenine dinucleotide binding"/>
    <property type="evidence" value="ECO:0007669"/>
    <property type="project" value="InterPro"/>
</dbReference>
<dbReference type="Pfam" id="PF05199">
    <property type="entry name" value="GMC_oxred_C"/>
    <property type="match status" value="1"/>
</dbReference>
<keyword evidence="3 10" id="KW-0285">Flavoprotein</keyword>
<dbReference type="InterPro" id="IPR027424">
    <property type="entry name" value="Glucose_Oxidase_domain_2"/>
</dbReference>
<protein>
    <submittedName>
        <fullName evidence="14">GMC oxidoreductase</fullName>
    </submittedName>
</protein>
<dbReference type="InterPro" id="IPR000172">
    <property type="entry name" value="GMC_OxRdtase_N"/>
</dbReference>
<dbReference type="PANTHER" id="PTHR11552">
    <property type="entry name" value="GLUCOSE-METHANOL-CHOLINE GMC OXIDOREDUCTASE"/>
    <property type="match status" value="1"/>
</dbReference>
<keyword evidence="15" id="KW-1185">Reference proteome</keyword>
<proteinExistence type="inferred from homology"/>
<evidence type="ECO:0000256" key="6">
    <source>
        <dbReference type="ARBA" id="ARBA00023002"/>
    </source>
</evidence>
<dbReference type="Gene3D" id="3.50.50.60">
    <property type="entry name" value="FAD/NAD(P)-binding domain"/>
    <property type="match status" value="1"/>
</dbReference>
<dbReference type="SUPFAM" id="SSF54373">
    <property type="entry name" value="FAD-linked reductases, C-terminal domain"/>
    <property type="match status" value="1"/>
</dbReference>
<dbReference type="PROSITE" id="PS00624">
    <property type="entry name" value="GMC_OXRED_2"/>
    <property type="match status" value="1"/>
</dbReference>
<dbReference type="OrthoDB" id="269227at2759"/>
<dbReference type="PIRSF" id="PIRSF000137">
    <property type="entry name" value="Alcohol_oxidase"/>
    <property type="match status" value="1"/>
</dbReference>
<feature type="binding site" evidence="9">
    <location>
        <position position="263"/>
    </location>
    <ligand>
        <name>FAD</name>
        <dbReference type="ChEBI" id="CHEBI:57692"/>
    </ligand>
</feature>
<feature type="signal peptide" evidence="11">
    <location>
        <begin position="1"/>
        <end position="19"/>
    </location>
</feature>
<comment type="cofactor">
    <cofactor evidence="1 9">
        <name>FAD</name>
        <dbReference type="ChEBI" id="CHEBI:57692"/>
    </cofactor>
</comment>
<evidence type="ECO:0000256" key="10">
    <source>
        <dbReference type="RuleBase" id="RU003968"/>
    </source>
</evidence>
<accession>A0A0C3G3N6</accession>
<feature type="chain" id="PRO_5002174514" evidence="11">
    <location>
        <begin position="20"/>
        <end position="605"/>
    </location>
</feature>
<dbReference type="EMBL" id="KN832981">
    <property type="protein sequence ID" value="KIM86524.1"/>
    <property type="molecule type" value="Genomic_DNA"/>
</dbReference>
<gene>
    <name evidence="14" type="ORF">PILCRDRAFT_815761</name>
</gene>
<dbReference type="AlphaFoldDB" id="A0A0C3G3N6"/>
<feature type="active site" description="Proton acceptor" evidence="8">
    <location>
        <position position="585"/>
    </location>
</feature>
<evidence type="ECO:0000259" key="13">
    <source>
        <dbReference type="PROSITE" id="PS00624"/>
    </source>
</evidence>
<dbReference type="PANTHER" id="PTHR11552:SF201">
    <property type="entry name" value="GLUCOSE-METHANOL-CHOLINE OXIDOREDUCTASE N-TERMINAL DOMAIN-CONTAINING PROTEIN"/>
    <property type="match status" value="1"/>
</dbReference>
<dbReference type="HOGENOM" id="CLU_002865_6_0_1"/>
<keyword evidence="6" id="KW-0560">Oxidoreductase</keyword>
<evidence type="ECO:0000256" key="4">
    <source>
        <dbReference type="ARBA" id="ARBA00022729"/>
    </source>
</evidence>
<sequence>MHLIASAVLILAGLATCLAGVTSDPSSASGKTFDYIVVGAGLTGITVAARLSENTSITVLLIEAGNDDRNDSRVYDLYSYGDAFGTSLDWAWPTDAGKTIRGGKTLGGSSSINGGHWTRGMKAQYDAWSSLLETSEASVGWNWQNLFGYMKKAETFSAPNAGQIAKGANYIASYHGTSGPVQVTYPDLMYGGPQQPSFVNSTVNLMGINHSKDLNGGTPNCVSITPLIMNWHDSDHRSSSAAAYLTPVEKTRTNWLTLTGHMVTNVTWKDSANLPLVASGVVFAPSGGGSSRYVASARREVILAAGAIQTPALLQLSGIGDASVLGPIGITTRIDLKTVGRNLQEQTMNSLGAGGNFNKNGRGPSDAIAFPNIRQVFGAQADSQIAYIQSSLSSWAASQAKNALSASALQDIFSVQASLIVNDSAPIVELFYDTGYPDDIGIDMWQLLPFSRGNVTITTSNPFKKPKVSVNFFSVAWDLTVQIAGARLSREIFNTSPTKKLSTGETIPGLSKVPNNGQNGTDADWKKWITAPSPNGFSAVSHPIGTAAMMKRSLGGVVDAHLLVYDTTNLRVVDASILPLQISAHLQSTLYGVAEKAADLIKAAQ</sequence>
<evidence type="ECO:0000256" key="11">
    <source>
        <dbReference type="SAM" id="SignalP"/>
    </source>
</evidence>
<dbReference type="InterPro" id="IPR012132">
    <property type="entry name" value="GMC_OxRdtase"/>
</dbReference>
<keyword evidence="7" id="KW-0325">Glycoprotein</keyword>
<evidence type="ECO:0000256" key="3">
    <source>
        <dbReference type="ARBA" id="ARBA00022630"/>
    </source>
</evidence>
<evidence type="ECO:0000256" key="7">
    <source>
        <dbReference type="ARBA" id="ARBA00023180"/>
    </source>
</evidence>
<keyword evidence="5 9" id="KW-0274">FAD</keyword>
<reference evidence="15" key="2">
    <citation type="submission" date="2015-01" db="EMBL/GenBank/DDBJ databases">
        <title>Evolutionary Origins and Diversification of the Mycorrhizal Mutualists.</title>
        <authorList>
            <consortium name="DOE Joint Genome Institute"/>
            <consortium name="Mycorrhizal Genomics Consortium"/>
            <person name="Kohler A."/>
            <person name="Kuo A."/>
            <person name="Nagy L.G."/>
            <person name="Floudas D."/>
            <person name="Copeland A."/>
            <person name="Barry K.W."/>
            <person name="Cichocki N."/>
            <person name="Veneault-Fourrey C."/>
            <person name="LaButti K."/>
            <person name="Lindquist E.A."/>
            <person name="Lipzen A."/>
            <person name="Lundell T."/>
            <person name="Morin E."/>
            <person name="Murat C."/>
            <person name="Riley R."/>
            <person name="Ohm R."/>
            <person name="Sun H."/>
            <person name="Tunlid A."/>
            <person name="Henrissat B."/>
            <person name="Grigoriev I.V."/>
            <person name="Hibbett D.S."/>
            <person name="Martin F."/>
        </authorList>
    </citation>
    <scope>NUCLEOTIDE SEQUENCE [LARGE SCALE GENOMIC DNA]</scope>
    <source>
        <strain evidence="15">F 1598</strain>
    </source>
</reference>
<organism evidence="14 15">
    <name type="scientific">Piloderma croceum (strain F 1598)</name>
    <dbReference type="NCBI Taxonomy" id="765440"/>
    <lineage>
        <taxon>Eukaryota</taxon>
        <taxon>Fungi</taxon>
        <taxon>Dikarya</taxon>
        <taxon>Basidiomycota</taxon>
        <taxon>Agaricomycotina</taxon>
        <taxon>Agaricomycetes</taxon>
        <taxon>Agaricomycetidae</taxon>
        <taxon>Atheliales</taxon>
        <taxon>Atheliaceae</taxon>
        <taxon>Piloderma</taxon>
    </lineage>
</organism>
<reference evidence="14 15" key="1">
    <citation type="submission" date="2014-04" db="EMBL/GenBank/DDBJ databases">
        <authorList>
            <consortium name="DOE Joint Genome Institute"/>
            <person name="Kuo A."/>
            <person name="Tarkka M."/>
            <person name="Buscot F."/>
            <person name="Kohler A."/>
            <person name="Nagy L.G."/>
            <person name="Floudas D."/>
            <person name="Copeland A."/>
            <person name="Barry K.W."/>
            <person name="Cichocki N."/>
            <person name="Veneault-Fourrey C."/>
            <person name="LaButti K."/>
            <person name="Lindquist E.A."/>
            <person name="Lipzen A."/>
            <person name="Lundell T."/>
            <person name="Morin E."/>
            <person name="Murat C."/>
            <person name="Sun H."/>
            <person name="Tunlid A."/>
            <person name="Henrissat B."/>
            <person name="Grigoriev I.V."/>
            <person name="Hibbett D.S."/>
            <person name="Martin F."/>
            <person name="Nordberg H.P."/>
            <person name="Cantor M.N."/>
            <person name="Hua S.X."/>
        </authorList>
    </citation>
    <scope>NUCLEOTIDE SEQUENCE [LARGE SCALE GENOMIC DNA]</scope>
    <source>
        <strain evidence="14 15">F 1598</strain>
    </source>
</reference>
<evidence type="ECO:0000256" key="8">
    <source>
        <dbReference type="PIRSR" id="PIRSR000137-1"/>
    </source>
</evidence>
<evidence type="ECO:0000256" key="9">
    <source>
        <dbReference type="PIRSR" id="PIRSR000137-2"/>
    </source>
</evidence>
<dbReference type="InterPro" id="IPR007867">
    <property type="entry name" value="GMC_OxRtase_C"/>
</dbReference>
<feature type="active site" description="Proton donor" evidence="8">
    <location>
        <position position="542"/>
    </location>
</feature>
<comment type="similarity">
    <text evidence="2 10">Belongs to the GMC oxidoreductase family.</text>
</comment>
<dbReference type="Gene3D" id="3.30.560.10">
    <property type="entry name" value="Glucose Oxidase, domain 3"/>
    <property type="match status" value="1"/>
</dbReference>
<dbReference type="PROSITE" id="PS00623">
    <property type="entry name" value="GMC_OXRED_1"/>
    <property type="match status" value="1"/>
</dbReference>
<keyword evidence="4 11" id="KW-0732">Signal</keyword>
<evidence type="ECO:0000259" key="12">
    <source>
        <dbReference type="PROSITE" id="PS00623"/>
    </source>
</evidence>
<dbReference type="Proteomes" id="UP000054166">
    <property type="component" value="Unassembled WGS sequence"/>
</dbReference>